<feature type="compositionally biased region" description="Acidic residues" evidence="1">
    <location>
        <begin position="115"/>
        <end position="128"/>
    </location>
</feature>
<feature type="region of interest" description="Disordered" evidence="1">
    <location>
        <begin position="299"/>
        <end position="350"/>
    </location>
</feature>
<dbReference type="Proteomes" id="UP000398389">
    <property type="component" value="Unassembled WGS sequence"/>
</dbReference>
<name>A0A5E8BJX1_9ASCO</name>
<dbReference type="EMBL" id="CABVLU010000002">
    <property type="protein sequence ID" value="VVT48991.1"/>
    <property type="molecule type" value="Genomic_DNA"/>
</dbReference>
<gene>
    <name evidence="2" type="ORF">SAPINGB_P002050</name>
</gene>
<accession>A0A5E8BJX1</accession>
<proteinExistence type="predicted"/>
<evidence type="ECO:0000313" key="2">
    <source>
        <dbReference type="EMBL" id="VVT48991.1"/>
    </source>
</evidence>
<reference evidence="2 3" key="1">
    <citation type="submission" date="2019-09" db="EMBL/GenBank/DDBJ databases">
        <authorList>
            <person name="Brejova B."/>
        </authorList>
    </citation>
    <scope>NUCLEOTIDE SEQUENCE [LARGE SCALE GENOMIC DNA]</scope>
</reference>
<sequence length="413" mass="46079">MNKPQSSNSIDDKLVQRGLTKIRADSRNNAPTCYSTSCSTVSRAAEQVPLPEEEKEEEKVVPTITSNNGDCAAAATGAQALPVVQTLSLAHACTQVGGDKSDIYSISTPVASTLVDEEEEEKEEEEEDQIRKHDHLAKPCSVLLSQRHRSNSPPPQLADLNLSRNEAHCGLAQWPSLEARLSRLVRAHINSKSRRTVDVHTLLLWARDLYVQLYGQPGSHRGRKRQPSPDCDSYHRCYNYNVYNYYGSTNNEASGHDVKRMIPPAALGSLRKSSTIPRTLVYLSDSALSVPYVRRASAPVGSEAGPRGGVDDHSEDNDGTKNENLRYDNDEDLNAYHNNNDLSSHHPHQHKIEASRYKGYVFFDIVEEEEDDDDDDDEDDETELFECDDLERVPSITEAMIMEFAAANRIILS</sequence>
<dbReference type="GeneID" id="43580870"/>
<feature type="region of interest" description="Disordered" evidence="1">
    <location>
        <begin position="112"/>
        <end position="135"/>
    </location>
</feature>
<dbReference type="AlphaFoldDB" id="A0A5E8BJX1"/>
<organism evidence="2 3">
    <name type="scientific">Magnusiomyces paraingens</name>
    <dbReference type="NCBI Taxonomy" id="2606893"/>
    <lineage>
        <taxon>Eukaryota</taxon>
        <taxon>Fungi</taxon>
        <taxon>Dikarya</taxon>
        <taxon>Ascomycota</taxon>
        <taxon>Saccharomycotina</taxon>
        <taxon>Dipodascomycetes</taxon>
        <taxon>Dipodascales</taxon>
        <taxon>Dipodascaceae</taxon>
        <taxon>Magnusiomyces</taxon>
    </lineage>
</organism>
<evidence type="ECO:0000256" key="1">
    <source>
        <dbReference type="SAM" id="MobiDB-lite"/>
    </source>
</evidence>
<evidence type="ECO:0000313" key="3">
    <source>
        <dbReference type="Proteomes" id="UP000398389"/>
    </source>
</evidence>
<dbReference type="RefSeq" id="XP_031852661.1">
    <property type="nucleotide sequence ID" value="XM_031996770.1"/>
</dbReference>
<keyword evidence="3" id="KW-1185">Reference proteome</keyword>
<protein>
    <submittedName>
        <fullName evidence="2">Uncharacterized protein</fullName>
    </submittedName>
</protein>
<feature type="compositionally biased region" description="Basic and acidic residues" evidence="1">
    <location>
        <begin position="309"/>
        <end position="328"/>
    </location>
</feature>